<protein>
    <submittedName>
        <fullName evidence="2">Uncharacterized protein</fullName>
    </submittedName>
</protein>
<feature type="compositionally biased region" description="Polar residues" evidence="1">
    <location>
        <begin position="578"/>
        <end position="598"/>
    </location>
</feature>
<proteinExistence type="predicted"/>
<feature type="compositionally biased region" description="Low complexity" evidence="1">
    <location>
        <begin position="528"/>
        <end position="543"/>
    </location>
</feature>
<feature type="compositionally biased region" description="Polar residues" evidence="1">
    <location>
        <begin position="380"/>
        <end position="415"/>
    </location>
</feature>
<feature type="compositionally biased region" description="Basic and acidic residues" evidence="1">
    <location>
        <begin position="685"/>
        <end position="699"/>
    </location>
</feature>
<evidence type="ECO:0000313" key="3">
    <source>
        <dbReference type="Proteomes" id="UP000054144"/>
    </source>
</evidence>
<evidence type="ECO:0000313" key="2">
    <source>
        <dbReference type="EMBL" id="KIY45623.1"/>
    </source>
</evidence>
<dbReference type="EMBL" id="KN882047">
    <property type="protein sequence ID" value="KIY45623.1"/>
    <property type="molecule type" value="Genomic_DNA"/>
</dbReference>
<organism evidence="2 3">
    <name type="scientific">Fistulina hepatica ATCC 64428</name>
    <dbReference type="NCBI Taxonomy" id="1128425"/>
    <lineage>
        <taxon>Eukaryota</taxon>
        <taxon>Fungi</taxon>
        <taxon>Dikarya</taxon>
        <taxon>Basidiomycota</taxon>
        <taxon>Agaricomycotina</taxon>
        <taxon>Agaricomycetes</taxon>
        <taxon>Agaricomycetidae</taxon>
        <taxon>Agaricales</taxon>
        <taxon>Fistulinaceae</taxon>
        <taxon>Fistulina</taxon>
    </lineage>
</organism>
<feature type="compositionally biased region" description="Polar residues" evidence="1">
    <location>
        <begin position="654"/>
        <end position="664"/>
    </location>
</feature>
<dbReference type="AlphaFoldDB" id="A0A0D7A484"/>
<gene>
    <name evidence="2" type="ORF">FISHEDRAFT_76469</name>
</gene>
<feature type="region of interest" description="Disordered" evidence="1">
    <location>
        <begin position="517"/>
        <end position="550"/>
    </location>
</feature>
<evidence type="ECO:0000256" key="1">
    <source>
        <dbReference type="SAM" id="MobiDB-lite"/>
    </source>
</evidence>
<accession>A0A0D7A484</accession>
<feature type="region of interest" description="Disordered" evidence="1">
    <location>
        <begin position="80"/>
        <end position="101"/>
    </location>
</feature>
<dbReference type="Proteomes" id="UP000054144">
    <property type="component" value="Unassembled WGS sequence"/>
</dbReference>
<keyword evidence="3" id="KW-1185">Reference proteome</keyword>
<feature type="region of interest" description="Disordered" evidence="1">
    <location>
        <begin position="343"/>
        <end position="415"/>
    </location>
</feature>
<feature type="compositionally biased region" description="Polar residues" evidence="1">
    <location>
        <begin position="361"/>
        <end position="370"/>
    </location>
</feature>
<feature type="compositionally biased region" description="Acidic residues" evidence="1">
    <location>
        <begin position="613"/>
        <end position="628"/>
    </location>
</feature>
<name>A0A0D7A484_9AGAR</name>
<reference evidence="2 3" key="1">
    <citation type="journal article" date="2015" name="Fungal Genet. Biol.">
        <title>Evolution of novel wood decay mechanisms in Agaricales revealed by the genome sequences of Fistulina hepatica and Cylindrobasidium torrendii.</title>
        <authorList>
            <person name="Floudas D."/>
            <person name="Held B.W."/>
            <person name="Riley R."/>
            <person name="Nagy L.G."/>
            <person name="Koehler G."/>
            <person name="Ransdell A.S."/>
            <person name="Younus H."/>
            <person name="Chow J."/>
            <person name="Chiniquy J."/>
            <person name="Lipzen A."/>
            <person name="Tritt A."/>
            <person name="Sun H."/>
            <person name="Haridas S."/>
            <person name="LaButti K."/>
            <person name="Ohm R.A."/>
            <person name="Kues U."/>
            <person name="Blanchette R.A."/>
            <person name="Grigoriev I.V."/>
            <person name="Minto R.E."/>
            <person name="Hibbett D.S."/>
        </authorList>
    </citation>
    <scope>NUCLEOTIDE SEQUENCE [LARGE SCALE GENOMIC DNA]</scope>
    <source>
        <strain evidence="2 3">ATCC 64428</strain>
    </source>
</reference>
<feature type="region of interest" description="Disordered" evidence="1">
    <location>
        <begin position="575"/>
        <end position="712"/>
    </location>
</feature>
<dbReference type="OrthoDB" id="3365472at2759"/>
<sequence>MDMDYDEAWCPVCDRQIKPKWNTVTIAPPTEKFVGGHRVIVPAKTRLVLDSAPLPLYCSDECFCADQVSRPGLIIRRTPNDTFTISSDSSSSSRRSRVHTPWKLDSDEHELDLSSFSSDASSSVESALTSSSSSTSRSQSGTESEQKDGRGLSPSMTTLAKYYNFPPLPACLPEEQPPPPPPHMRQQPPRETAPSLVPMSRMGEFSRALSMVNQASSQPSFSSSSAPGFGRPFSASTSAIASGSRSNVVDRHAIRRDAFGNAILPGWNDGSHAWRAHAYPTPETVRTTRASQFSSDSPVHITTFAYGAGTKRGSRYSVKAPSAGKSFAFGTTAQRQRATSLNDYSYSAPNGSLHSSRTKAGVTSSLTNLPHLSPTKAGPLSSSGLYPLTSPSPSDASHNSLSQSSRTDSLDSVASRSSQLYPDLASTVGSMAGGNGLVAQSMPTIGSTNSWLASDPLTSVDTVHTLTVPGQLLVPDLKLEARRLRRAAVAASRACSPTKGEWGKASVITGLSGSASDVWEQEQEDGDSVTPKGSKSTSPTSSPDGLLSSRLDTPEVDAALVDRATSSSDALREFARQARTSQPSSLPQRFTRMTSPSTRPHVRSPLSTGSWTSDEEDAGNESASEGDGDTTVTLEAGVDALRLSLSRSPKGGTSAHTRNKTVTPADSVVEGDSREGKEDGDEQEEKAGAEGLKRDETIKARQQKRPGVLSRPSWSYAQYITCPVMPMPKGPITEKRFNTETGKLDEVQVERNPNECKRLFMWE</sequence>
<feature type="compositionally biased region" description="Polar residues" evidence="1">
    <location>
        <begin position="343"/>
        <end position="355"/>
    </location>
</feature>
<feature type="compositionally biased region" description="Pro residues" evidence="1">
    <location>
        <begin position="166"/>
        <end position="183"/>
    </location>
</feature>
<feature type="region of interest" description="Disordered" evidence="1">
    <location>
        <begin position="115"/>
        <end position="196"/>
    </location>
</feature>
<feature type="compositionally biased region" description="Low complexity" evidence="1">
    <location>
        <begin position="115"/>
        <end position="143"/>
    </location>
</feature>